<dbReference type="OrthoDB" id="5835829at2759"/>
<proteinExistence type="inferred from homology"/>
<keyword evidence="2 3" id="KW-0808">Transferase</keyword>
<dbReference type="SUPFAM" id="SSF53756">
    <property type="entry name" value="UDP-Glycosyltransferase/glycogen phosphorylase"/>
    <property type="match status" value="1"/>
</dbReference>
<reference evidence="3 4" key="1">
    <citation type="submission" date="2020-06" db="EMBL/GenBank/DDBJ databases">
        <title>Transcriptomic and genomic resources for Thalictrum thalictroides and T. hernandezii: Facilitating candidate gene discovery in an emerging model plant lineage.</title>
        <authorList>
            <person name="Arias T."/>
            <person name="Riano-Pachon D.M."/>
            <person name="Di Stilio V.S."/>
        </authorList>
    </citation>
    <scope>NUCLEOTIDE SEQUENCE [LARGE SCALE GENOMIC DNA]</scope>
    <source>
        <strain evidence="4">cv. WT478/WT964</strain>
        <tissue evidence="3">Leaves</tissue>
    </source>
</reference>
<evidence type="ECO:0000256" key="2">
    <source>
        <dbReference type="ARBA" id="ARBA00022679"/>
    </source>
</evidence>
<dbReference type="EMBL" id="JABWDY010023896">
    <property type="protein sequence ID" value="KAF5190620.1"/>
    <property type="molecule type" value="Genomic_DNA"/>
</dbReference>
<dbReference type="InterPro" id="IPR050481">
    <property type="entry name" value="UDP-glycosyltransf_plant"/>
</dbReference>
<dbReference type="Pfam" id="PF00201">
    <property type="entry name" value="UDPGT"/>
    <property type="match status" value="1"/>
</dbReference>
<organism evidence="3 4">
    <name type="scientific">Thalictrum thalictroides</name>
    <name type="common">Rue-anemone</name>
    <name type="synonym">Anemone thalictroides</name>
    <dbReference type="NCBI Taxonomy" id="46969"/>
    <lineage>
        <taxon>Eukaryota</taxon>
        <taxon>Viridiplantae</taxon>
        <taxon>Streptophyta</taxon>
        <taxon>Embryophyta</taxon>
        <taxon>Tracheophyta</taxon>
        <taxon>Spermatophyta</taxon>
        <taxon>Magnoliopsida</taxon>
        <taxon>Ranunculales</taxon>
        <taxon>Ranunculaceae</taxon>
        <taxon>Thalictroideae</taxon>
        <taxon>Thalictrum</taxon>
    </lineage>
</organism>
<dbReference type="PANTHER" id="PTHR48049">
    <property type="entry name" value="GLYCOSYLTRANSFERASE"/>
    <property type="match status" value="1"/>
</dbReference>
<accession>A0A7J6W278</accession>
<sequence length="371" mass="41880">TVPHVYGLPLGTETMSDLPVTKSPLLLHALDLTQEQVQPTLQKLKPDFIFFDFGYWIPSLAHTLGIKSVYFSVVSAVARAYRMRDPQFSNLKAFQAKDRTMMTTEIDGRISFFDRLLIGTKESEALCFRACSEMEGASCEYLKNLYNKEILLTGPILPELSHTPLEERWAKWLNVFKEGSVVYCAFGSECVLEKNQFQELVLGLEQTGLPFLVRLKPPVGAETLEEALPEGFEERVRGRGVVHGGWVQQQQILNHPSVGCFVSHGGSASIWESLASACQIVFVPQFGAQFVDSEFMTENLKVSVVVERRDEDGWFTRESVCKAVKLVMDEGSEVGEEIRANHHKWKEFLLSEGLESSYIDNLILKLQDMMK</sequence>
<evidence type="ECO:0000313" key="4">
    <source>
        <dbReference type="Proteomes" id="UP000554482"/>
    </source>
</evidence>
<dbReference type="FunFam" id="3.40.50.2000:FF:000037">
    <property type="entry name" value="Glycosyltransferase"/>
    <property type="match status" value="1"/>
</dbReference>
<dbReference type="GO" id="GO:0035251">
    <property type="term" value="F:UDP-glucosyltransferase activity"/>
    <property type="evidence" value="ECO:0007669"/>
    <property type="project" value="InterPro"/>
</dbReference>
<protein>
    <submittedName>
        <fullName evidence="3">Udp-glycosyltransferase 79b6</fullName>
    </submittedName>
</protein>
<name>A0A7J6W278_THATH</name>
<dbReference type="InterPro" id="IPR002213">
    <property type="entry name" value="UDP_glucos_trans"/>
</dbReference>
<dbReference type="PANTHER" id="PTHR48049:SF91">
    <property type="entry name" value="UDP-GLYCOSYLTRANSFERASE 79B7-RELATED"/>
    <property type="match status" value="1"/>
</dbReference>
<evidence type="ECO:0000313" key="3">
    <source>
        <dbReference type="EMBL" id="KAF5190620.1"/>
    </source>
</evidence>
<dbReference type="Proteomes" id="UP000554482">
    <property type="component" value="Unassembled WGS sequence"/>
</dbReference>
<evidence type="ECO:0000256" key="1">
    <source>
        <dbReference type="ARBA" id="ARBA00009995"/>
    </source>
</evidence>
<dbReference type="CDD" id="cd03784">
    <property type="entry name" value="GT1_Gtf-like"/>
    <property type="match status" value="1"/>
</dbReference>
<gene>
    <name evidence="3" type="ORF">FRX31_019792</name>
</gene>
<keyword evidence="4" id="KW-1185">Reference proteome</keyword>
<dbReference type="Gene3D" id="3.40.50.2000">
    <property type="entry name" value="Glycogen Phosphorylase B"/>
    <property type="match status" value="2"/>
</dbReference>
<dbReference type="AlphaFoldDB" id="A0A7J6W278"/>
<comment type="caution">
    <text evidence="3">The sequence shown here is derived from an EMBL/GenBank/DDBJ whole genome shotgun (WGS) entry which is preliminary data.</text>
</comment>
<feature type="non-terminal residue" evidence="3">
    <location>
        <position position="1"/>
    </location>
</feature>
<comment type="similarity">
    <text evidence="1">Belongs to the UDP-glycosyltransferase family.</text>
</comment>